<feature type="coiled-coil region" evidence="1">
    <location>
        <begin position="15"/>
        <end position="49"/>
    </location>
</feature>
<evidence type="ECO:0000313" key="3">
    <source>
        <dbReference type="EMBL" id="CAH3139287.1"/>
    </source>
</evidence>
<evidence type="ECO:0000256" key="2">
    <source>
        <dbReference type="SAM" id="MobiDB-lite"/>
    </source>
</evidence>
<reference evidence="3 4" key="1">
    <citation type="submission" date="2022-05" db="EMBL/GenBank/DDBJ databases">
        <authorList>
            <consortium name="Genoscope - CEA"/>
            <person name="William W."/>
        </authorList>
    </citation>
    <scope>NUCLEOTIDE SEQUENCE [LARGE SCALE GENOMIC DNA]</scope>
</reference>
<feature type="region of interest" description="Disordered" evidence="2">
    <location>
        <begin position="91"/>
        <end position="135"/>
    </location>
</feature>
<comment type="caution">
    <text evidence="3">The sequence shown here is derived from an EMBL/GenBank/DDBJ whole genome shotgun (WGS) entry which is preliminary data.</text>
</comment>
<name>A0ABN8PA13_9CNID</name>
<protein>
    <submittedName>
        <fullName evidence="3">Uncharacterized protein</fullName>
    </submittedName>
</protein>
<feature type="non-terminal residue" evidence="3">
    <location>
        <position position="1"/>
    </location>
</feature>
<evidence type="ECO:0000313" key="4">
    <source>
        <dbReference type="Proteomes" id="UP001159405"/>
    </source>
</evidence>
<gene>
    <name evidence="3" type="ORF">PLOB_00040593</name>
</gene>
<dbReference type="EMBL" id="CALNXK010000062">
    <property type="protein sequence ID" value="CAH3139287.1"/>
    <property type="molecule type" value="Genomic_DNA"/>
</dbReference>
<accession>A0ABN8PA13</accession>
<keyword evidence="4" id="KW-1185">Reference proteome</keyword>
<keyword evidence="1" id="KW-0175">Coiled coil</keyword>
<proteinExistence type="predicted"/>
<evidence type="ECO:0000256" key="1">
    <source>
        <dbReference type="SAM" id="Coils"/>
    </source>
</evidence>
<feature type="compositionally biased region" description="Low complexity" evidence="2">
    <location>
        <begin position="96"/>
        <end position="132"/>
    </location>
</feature>
<dbReference type="Proteomes" id="UP001159405">
    <property type="component" value="Unassembled WGS sequence"/>
</dbReference>
<organism evidence="3 4">
    <name type="scientific">Porites lobata</name>
    <dbReference type="NCBI Taxonomy" id="104759"/>
    <lineage>
        <taxon>Eukaryota</taxon>
        <taxon>Metazoa</taxon>
        <taxon>Cnidaria</taxon>
        <taxon>Anthozoa</taxon>
        <taxon>Hexacorallia</taxon>
        <taxon>Scleractinia</taxon>
        <taxon>Fungiina</taxon>
        <taxon>Poritidae</taxon>
        <taxon>Porites</taxon>
    </lineage>
</organism>
<sequence>RITLAIKRIREILDKDQVQANKARLGKEIKQLRKDYEIAREQNGELYDLVEAEEHDTLDQWENDLANDVFSIEEEVEVSLIALEQNQVNMSGSVGDSSHASNTSGSASHASNASDANSSVGNSVQSNGTNVSANSQVQPVPAQDLTIVENHAGHTSTNNVEAQQTIQTTIADALFKLEANKDIPY</sequence>